<dbReference type="Proteomes" id="UP000095286">
    <property type="component" value="Unplaced"/>
</dbReference>
<dbReference type="WBParaSite" id="RSKR_0000473900.1">
    <property type="protein sequence ID" value="RSKR_0000473900.1"/>
    <property type="gene ID" value="RSKR_0000473900"/>
</dbReference>
<evidence type="ECO:0000313" key="1">
    <source>
        <dbReference type="Proteomes" id="UP000095286"/>
    </source>
</evidence>
<organism evidence="1 2">
    <name type="scientific">Rhabditophanes sp. KR3021</name>
    <dbReference type="NCBI Taxonomy" id="114890"/>
    <lineage>
        <taxon>Eukaryota</taxon>
        <taxon>Metazoa</taxon>
        <taxon>Ecdysozoa</taxon>
        <taxon>Nematoda</taxon>
        <taxon>Chromadorea</taxon>
        <taxon>Rhabditida</taxon>
        <taxon>Tylenchina</taxon>
        <taxon>Panagrolaimomorpha</taxon>
        <taxon>Strongyloidoidea</taxon>
        <taxon>Alloionematidae</taxon>
        <taxon>Rhabditophanes</taxon>
    </lineage>
</organism>
<proteinExistence type="predicted"/>
<protein>
    <submittedName>
        <fullName evidence="2">Uncharacterized protein</fullName>
    </submittedName>
</protein>
<evidence type="ECO:0000313" key="2">
    <source>
        <dbReference type="WBParaSite" id="RSKR_0000473900.1"/>
    </source>
</evidence>
<sequence length="202" mass="23463">MVNIPTSMAPATQRNVTTQRPQTNRIRRDLLYQLPGTEEFITQLNEQHGKPISIIGVKCIGQTNFYLSYLATRSKFCENIDGVVCQRCFDQECGNFDSDKYQLTGLAALGIYEYGMTKNIVPTAQFEERIRLLDPSIFERRESQFVERHEIIDSINTSITNHVMTNQSSIRSTRFAQLKYLQEHNHYQFNHFLKLNESDQSK</sequence>
<accession>A0AC35TW77</accession>
<name>A0AC35TW77_9BILA</name>
<reference evidence="2" key="1">
    <citation type="submission" date="2016-11" db="UniProtKB">
        <authorList>
            <consortium name="WormBaseParasite"/>
        </authorList>
    </citation>
    <scope>IDENTIFICATION</scope>
    <source>
        <strain evidence="2">KR3021</strain>
    </source>
</reference>